<dbReference type="PANTHER" id="PTHR30055">
    <property type="entry name" value="HTH-TYPE TRANSCRIPTIONAL REGULATOR RUTR"/>
    <property type="match status" value="1"/>
</dbReference>
<dbReference type="InterPro" id="IPR001647">
    <property type="entry name" value="HTH_TetR"/>
</dbReference>
<keyword evidence="2 4" id="KW-0238">DNA-binding</keyword>
<dbReference type="PROSITE" id="PS01081">
    <property type="entry name" value="HTH_TETR_1"/>
    <property type="match status" value="1"/>
</dbReference>
<dbReference type="Proteomes" id="UP001232750">
    <property type="component" value="Unassembled WGS sequence"/>
</dbReference>
<dbReference type="PANTHER" id="PTHR30055:SF234">
    <property type="entry name" value="HTH-TYPE TRANSCRIPTIONAL REGULATOR BETI"/>
    <property type="match status" value="1"/>
</dbReference>
<dbReference type="EMBL" id="JASJEU010000013">
    <property type="protein sequence ID" value="MDJ1650629.1"/>
    <property type="molecule type" value="Genomic_DNA"/>
</dbReference>
<evidence type="ECO:0000256" key="2">
    <source>
        <dbReference type="ARBA" id="ARBA00023125"/>
    </source>
</evidence>
<sequence>MPSRQENKQAMEQRLYDAAISLFCELGYQKTTLTDIAAEAEVSTRTLYKYFPTKESILRKFGKENILALKAFAGRLPSDMPLKEQVLQTMVQDFKLMFGLFDVSYILHSARDESGMFARFELENILTSESIYCNLFKQEQLRAGIEPNEMVALCASIVMGLYRHCNDLYRFRKKGTFDESDLRAFYATHIDAIWDSLHHTLLAKSAKGIRGIDKHLFSSMD</sequence>
<dbReference type="SUPFAM" id="SSF46689">
    <property type="entry name" value="Homeodomain-like"/>
    <property type="match status" value="1"/>
</dbReference>
<dbReference type="InterPro" id="IPR050109">
    <property type="entry name" value="HTH-type_TetR-like_transc_reg"/>
</dbReference>
<feature type="DNA-binding region" description="H-T-H motif" evidence="4">
    <location>
        <begin position="32"/>
        <end position="51"/>
    </location>
</feature>
<organism evidence="6 7">
    <name type="scientific">Gordonibacter faecis</name>
    <dbReference type="NCBI Taxonomy" id="3047475"/>
    <lineage>
        <taxon>Bacteria</taxon>
        <taxon>Bacillati</taxon>
        <taxon>Actinomycetota</taxon>
        <taxon>Coriobacteriia</taxon>
        <taxon>Eggerthellales</taxon>
        <taxon>Eggerthellaceae</taxon>
        <taxon>Gordonibacter</taxon>
    </lineage>
</organism>
<proteinExistence type="predicted"/>
<evidence type="ECO:0000256" key="3">
    <source>
        <dbReference type="ARBA" id="ARBA00023163"/>
    </source>
</evidence>
<comment type="caution">
    <text evidence="6">The sequence shown here is derived from an EMBL/GenBank/DDBJ whole genome shotgun (WGS) entry which is preliminary data.</text>
</comment>
<accession>A0ABT7DM70</accession>
<evidence type="ECO:0000256" key="1">
    <source>
        <dbReference type="ARBA" id="ARBA00023015"/>
    </source>
</evidence>
<name>A0ABT7DM70_9ACTN</name>
<dbReference type="InterPro" id="IPR009057">
    <property type="entry name" value="Homeodomain-like_sf"/>
</dbReference>
<evidence type="ECO:0000313" key="7">
    <source>
        <dbReference type="Proteomes" id="UP001232750"/>
    </source>
</evidence>
<evidence type="ECO:0000256" key="4">
    <source>
        <dbReference type="PROSITE-ProRule" id="PRU00335"/>
    </source>
</evidence>
<gene>
    <name evidence="6" type="ORF">QNJ86_07435</name>
</gene>
<dbReference type="PROSITE" id="PS50977">
    <property type="entry name" value="HTH_TETR_2"/>
    <property type="match status" value="1"/>
</dbReference>
<evidence type="ECO:0000313" key="6">
    <source>
        <dbReference type="EMBL" id="MDJ1650629.1"/>
    </source>
</evidence>
<evidence type="ECO:0000259" key="5">
    <source>
        <dbReference type="PROSITE" id="PS50977"/>
    </source>
</evidence>
<dbReference type="Pfam" id="PF00440">
    <property type="entry name" value="TetR_N"/>
    <property type="match status" value="1"/>
</dbReference>
<dbReference type="RefSeq" id="WP_283831970.1">
    <property type="nucleotide sequence ID" value="NZ_JASJEU010000013.1"/>
</dbReference>
<keyword evidence="7" id="KW-1185">Reference proteome</keyword>
<feature type="domain" description="HTH tetR-type" evidence="5">
    <location>
        <begin position="9"/>
        <end position="69"/>
    </location>
</feature>
<keyword evidence="3" id="KW-0804">Transcription</keyword>
<keyword evidence="1" id="KW-0805">Transcription regulation</keyword>
<dbReference type="Gene3D" id="1.10.357.10">
    <property type="entry name" value="Tetracycline Repressor, domain 2"/>
    <property type="match status" value="1"/>
</dbReference>
<reference evidence="6 7" key="1">
    <citation type="submission" date="2023-05" db="EMBL/GenBank/DDBJ databases">
        <title>Gordonibacter KGMB12511T sp. nov., isolated from faeces of healthy Korean.</title>
        <authorList>
            <person name="Kim H.S."/>
            <person name="Kim J.-S."/>
            <person name="Suh M.K."/>
            <person name="Eom M.K."/>
            <person name="Do H.E."/>
            <person name="Lee J.-S."/>
        </authorList>
    </citation>
    <scope>NUCLEOTIDE SEQUENCE [LARGE SCALE GENOMIC DNA]</scope>
    <source>
        <strain evidence="6 7">KGMB12511</strain>
    </source>
</reference>
<dbReference type="InterPro" id="IPR023772">
    <property type="entry name" value="DNA-bd_HTH_TetR-type_CS"/>
</dbReference>
<protein>
    <submittedName>
        <fullName evidence="6">TetR/AcrR family transcriptional regulator</fullName>
    </submittedName>
</protein>
<dbReference type="PRINTS" id="PR00455">
    <property type="entry name" value="HTHTETR"/>
</dbReference>